<dbReference type="Gene3D" id="2.170.15.10">
    <property type="entry name" value="Proaerolysin, chain A, domain 3"/>
    <property type="match status" value="1"/>
</dbReference>
<name>A0AAF3F3V3_9BILA</name>
<dbReference type="SUPFAM" id="SSF56973">
    <property type="entry name" value="Aerolisin/ETX pore-forming domain"/>
    <property type="match status" value="1"/>
</dbReference>
<dbReference type="WBParaSite" id="MBELARI_LOCUS21248">
    <property type="protein sequence ID" value="MBELARI_LOCUS21248"/>
    <property type="gene ID" value="MBELARI_LOCUS21248"/>
</dbReference>
<accession>A0AAF3F3V3</accession>
<dbReference type="InterPro" id="IPR042047">
    <property type="entry name" value="SleB_dom1"/>
</dbReference>
<dbReference type="Proteomes" id="UP000887575">
    <property type="component" value="Unassembled WGS sequence"/>
</dbReference>
<reference evidence="3" key="1">
    <citation type="submission" date="2024-02" db="UniProtKB">
        <authorList>
            <consortium name="WormBaseParasite"/>
        </authorList>
    </citation>
    <scope>IDENTIFICATION</scope>
</reference>
<dbReference type="InterPro" id="IPR011105">
    <property type="entry name" value="Cell_wall_hydrolase_SleB"/>
</dbReference>
<evidence type="ECO:0000313" key="3">
    <source>
        <dbReference type="WBParaSite" id="MBELARI_LOCUS21248"/>
    </source>
</evidence>
<feature type="domain" description="Cell wall hydrolase SleB" evidence="1">
    <location>
        <begin position="353"/>
        <end position="463"/>
    </location>
</feature>
<keyword evidence="2" id="KW-1185">Reference proteome</keyword>
<dbReference type="Pfam" id="PF07486">
    <property type="entry name" value="Hydrolase_2"/>
    <property type="match status" value="1"/>
</dbReference>
<sequence length="471" mass="54230">MSGNRDGEMREAWPPRNMADLLFTFGWKTPREINNMSNDDKKNTIIVELRKLMGESVERLQEKSYDGIVDLTALVVLCHKNEWLPRKNMSTYEIMNKCMFELEKKGYGSVSDLLNQNMRSLVDKTCNWNEKNNGLGKVIDIKLDYPRAKLAYKQPDIIGVGYYDNLRSSQELYGEYTWTRTRADEHSVSFSKETHWTVNVATGVKFELKIPLIEKSELSLTVTSGGGAKETMNTTDKTVKTESFTLKNVVKVAPYKDLYKAFVVDVYEMDIPFTMIIETKSNERKTVTGTYHGTSGINERIEQKSGSEISQAEKGRPGMIQLMSQRPQQASAESNLSEREVFAQTVWGSAHWQPYEAWIWVAWVIKNRAFHNKPYWGGNFIKGVCLKPGQFLCWNDSNRRHGIHIDNPAHYAKIKELTDNIYYQPMSDDPTGGADSFNNPNTHGQPEWTKRCDKLKTINDYNFLRTKRQFL</sequence>
<dbReference type="Gene3D" id="1.10.10.2520">
    <property type="entry name" value="Cell wall hydrolase SleB, domain 1"/>
    <property type="match status" value="1"/>
</dbReference>
<proteinExistence type="predicted"/>
<dbReference type="AlphaFoldDB" id="A0AAF3F3V3"/>
<evidence type="ECO:0000259" key="1">
    <source>
        <dbReference type="Pfam" id="PF07486"/>
    </source>
</evidence>
<evidence type="ECO:0000313" key="2">
    <source>
        <dbReference type="Proteomes" id="UP000887575"/>
    </source>
</evidence>
<dbReference type="GO" id="GO:0016787">
    <property type="term" value="F:hydrolase activity"/>
    <property type="evidence" value="ECO:0007669"/>
    <property type="project" value="InterPro"/>
</dbReference>
<organism evidence="2 3">
    <name type="scientific">Mesorhabditis belari</name>
    <dbReference type="NCBI Taxonomy" id="2138241"/>
    <lineage>
        <taxon>Eukaryota</taxon>
        <taxon>Metazoa</taxon>
        <taxon>Ecdysozoa</taxon>
        <taxon>Nematoda</taxon>
        <taxon>Chromadorea</taxon>
        <taxon>Rhabditida</taxon>
        <taxon>Rhabditina</taxon>
        <taxon>Rhabditomorpha</taxon>
        <taxon>Rhabditoidea</taxon>
        <taxon>Rhabditidae</taxon>
        <taxon>Mesorhabditinae</taxon>
        <taxon>Mesorhabditis</taxon>
    </lineage>
</organism>
<protein>
    <recommendedName>
        <fullName evidence="1">Cell wall hydrolase SleB domain-containing protein</fullName>
    </recommendedName>
</protein>